<sequence>MVRVRPGFMNNISISCVYTNTFPLFPIVHPGSGVYHGSGLPFHNLIRLSARRLSWVVKSFIRRSSHMAHYEFRLRPDPSILVLDRMIIAAPWTKIPWRPFFWLFPHQKQANADPNQYRPKSQREEHTYILKFKAIFESIQMSLDLVFCQHSGALGSVLSFAFHILSYHAAVPEGQRVVGI</sequence>
<comment type="caution">
    <text evidence="1">The sequence shown here is derived from an EMBL/GenBank/DDBJ whole genome shotgun (WGS) entry which is preliminary data.</text>
</comment>
<dbReference type="PROSITE" id="PS51257">
    <property type="entry name" value="PROKAR_LIPOPROTEIN"/>
    <property type="match status" value="1"/>
</dbReference>
<keyword evidence="2" id="KW-1185">Reference proteome</keyword>
<gene>
    <name evidence="1" type="ORF">FB45DRAFT_875977</name>
</gene>
<reference evidence="1" key="1">
    <citation type="submission" date="2023-03" db="EMBL/GenBank/DDBJ databases">
        <title>Massive genome expansion in bonnet fungi (Mycena s.s.) driven by repeated elements and novel gene families across ecological guilds.</title>
        <authorList>
            <consortium name="Lawrence Berkeley National Laboratory"/>
            <person name="Harder C.B."/>
            <person name="Miyauchi S."/>
            <person name="Viragh M."/>
            <person name="Kuo A."/>
            <person name="Thoen E."/>
            <person name="Andreopoulos B."/>
            <person name="Lu D."/>
            <person name="Skrede I."/>
            <person name="Drula E."/>
            <person name="Henrissat B."/>
            <person name="Morin E."/>
            <person name="Kohler A."/>
            <person name="Barry K."/>
            <person name="LaButti K."/>
            <person name="Morin E."/>
            <person name="Salamov A."/>
            <person name="Lipzen A."/>
            <person name="Mereny Z."/>
            <person name="Hegedus B."/>
            <person name="Baldrian P."/>
            <person name="Stursova M."/>
            <person name="Weitz H."/>
            <person name="Taylor A."/>
            <person name="Grigoriev I.V."/>
            <person name="Nagy L.G."/>
            <person name="Martin F."/>
            <person name="Kauserud H."/>
        </authorList>
    </citation>
    <scope>NUCLEOTIDE SEQUENCE</scope>
    <source>
        <strain evidence="1">9284</strain>
    </source>
</reference>
<name>A0AAD7B581_9AGAR</name>
<dbReference type="AlphaFoldDB" id="A0AAD7B581"/>
<protein>
    <submittedName>
        <fullName evidence="1">Uncharacterized protein</fullName>
    </submittedName>
</protein>
<evidence type="ECO:0000313" key="1">
    <source>
        <dbReference type="EMBL" id="KAJ7610169.1"/>
    </source>
</evidence>
<proteinExistence type="predicted"/>
<dbReference type="EMBL" id="JARKIF010000036">
    <property type="protein sequence ID" value="KAJ7610169.1"/>
    <property type="molecule type" value="Genomic_DNA"/>
</dbReference>
<accession>A0AAD7B581</accession>
<evidence type="ECO:0000313" key="2">
    <source>
        <dbReference type="Proteomes" id="UP001221142"/>
    </source>
</evidence>
<dbReference type="Proteomes" id="UP001221142">
    <property type="component" value="Unassembled WGS sequence"/>
</dbReference>
<organism evidence="1 2">
    <name type="scientific">Roridomyces roridus</name>
    <dbReference type="NCBI Taxonomy" id="1738132"/>
    <lineage>
        <taxon>Eukaryota</taxon>
        <taxon>Fungi</taxon>
        <taxon>Dikarya</taxon>
        <taxon>Basidiomycota</taxon>
        <taxon>Agaricomycotina</taxon>
        <taxon>Agaricomycetes</taxon>
        <taxon>Agaricomycetidae</taxon>
        <taxon>Agaricales</taxon>
        <taxon>Marasmiineae</taxon>
        <taxon>Mycenaceae</taxon>
        <taxon>Roridomyces</taxon>
    </lineage>
</organism>